<feature type="region of interest" description="Disordered" evidence="1">
    <location>
        <begin position="75"/>
        <end position="100"/>
    </location>
</feature>
<feature type="region of interest" description="Disordered" evidence="1">
    <location>
        <begin position="297"/>
        <end position="328"/>
    </location>
</feature>
<dbReference type="EMBL" id="AGSI01000003">
    <property type="protein sequence ID" value="EIE25693.1"/>
    <property type="molecule type" value="Genomic_DNA"/>
</dbReference>
<protein>
    <submittedName>
        <fullName evidence="2">Uncharacterized protein</fullName>
    </submittedName>
</protein>
<reference evidence="2 3" key="1">
    <citation type="journal article" date="2012" name="Genome Biol.">
        <title>The genome of the polar eukaryotic microalga coccomyxa subellipsoidea reveals traits of cold adaptation.</title>
        <authorList>
            <person name="Blanc G."/>
            <person name="Agarkova I."/>
            <person name="Grimwood J."/>
            <person name="Kuo A."/>
            <person name="Brueggeman A."/>
            <person name="Dunigan D."/>
            <person name="Gurnon J."/>
            <person name="Ladunga I."/>
            <person name="Lindquist E."/>
            <person name="Lucas S."/>
            <person name="Pangilinan J."/>
            <person name="Proschold T."/>
            <person name="Salamov A."/>
            <person name="Schmutz J."/>
            <person name="Weeks D."/>
            <person name="Yamada T."/>
            <person name="Claverie J.M."/>
            <person name="Grigoriev I."/>
            <person name="Van Etten J."/>
            <person name="Lomsadze A."/>
            <person name="Borodovsky M."/>
        </authorList>
    </citation>
    <scope>NUCLEOTIDE SEQUENCE [LARGE SCALE GENOMIC DNA]</scope>
    <source>
        <strain evidence="2 3">C-169</strain>
    </source>
</reference>
<keyword evidence="3" id="KW-1185">Reference proteome</keyword>
<feature type="compositionally biased region" description="Low complexity" evidence="1">
    <location>
        <begin position="481"/>
        <end position="493"/>
    </location>
</feature>
<feature type="region of interest" description="Disordered" evidence="1">
    <location>
        <begin position="367"/>
        <end position="628"/>
    </location>
</feature>
<accession>I0Z4X4</accession>
<feature type="compositionally biased region" description="Basic and acidic residues" evidence="1">
    <location>
        <begin position="657"/>
        <end position="680"/>
    </location>
</feature>
<feature type="compositionally biased region" description="Acidic residues" evidence="1">
    <location>
        <begin position="29"/>
        <end position="40"/>
    </location>
</feature>
<dbReference type="GeneID" id="17043697"/>
<evidence type="ECO:0000313" key="3">
    <source>
        <dbReference type="Proteomes" id="UP000007264"/>
    </source>
</evidence>
<dbReference type="AlphaFoldDB" id="I0Z4X4"/>
<comment type="caution">
    <text evidence="2">The sequence shown here is derived from an EMBL/GenBank/DDBJ whole genome shotgun (WGS) entry which is preliminary data.</text>
</comment>
<feature type="compositionally biased region" description="Low complexity" evidence="1">
    <location>
        <begin position="432"/>
        <end position="445"/>
    </location>
</feature>
<dbReference type="OrthoDB" id="10528222at2759"/>
<gene>
    <name evidence="2" type="ORF">COCSUDRAFT_60708</name>
</gene>
<feature type="compositionally biased region" description="Low complexity" evidence="1">
    <location>
        <begin position="536"/>
        <end position="560"/>
    </location>
</feature>
<feature type="region of interest" description="Disordered" evidence="1">
    <location>
        <begin position="1"/>
        <end position="61"/>
    </location>
</feature>
<proteinExistence type="predicted"/>
<evidence type="ECO:0000313" key="2">
    <source>
        <dbReference type="EMBL" id="EIE25693.1"/>
    </source>
</evidence>
<dbReference type="Proteomes" id="UP000007264">
    <property type="component" value="Unassembled WGS sequence"/>
</dbReference>
<sequence>MRLRESLLSGDNFDLETANSDLLSPSLLECDENVDDDGEWPLELPSPPKADKSARAEREAKQTAACEALAMAFEDLTPPHAGRQEATSPEVLAEEEGMRAEETDLVSPLVMRPPAGGGRRGMRASFDPRRVSLAIAQNFDLATSEGGLLGEDEFLELTGKLAAPQPRPQPSADALKAAALRASNSAFAGEGKIRAHRPEPLTVAVPGDGGDESPEVGPVMAESPLAARPPRRGPSQAAPRPPPTQQSLAMRDSMALFLQLEGAVKGENGFAADDVLRLNRGATPQLFSIAENCDVADESEDRGVEQASLPRAPHSAARAEPSQAQGGAEGMRDSMAFFLQLEGAVEGRNGFKPNDVLRLNPAAAPKADHVSLLPPSAPEQAAHGTTSDISHTRSDQQQATSILHAPPPSKIRRPTLAPAGRPASHIPSHGPTATAATQHAAASGIDRADAARTAEKPATSSLMSARRTDAAQNRLLPRELPAPGRPGFPAGRATTGATGREPVTGPASYRATGRPGFRRPTLEPPIEKTSSPSLLRRVAPRVFASRSAAAPPPAEATAAVGPLAAGRARSHAPPAQPRSAHTSATRTRLQSGSADRALQPKQAPQSRLPRPPTSIHRTPTPKKGSIDFQKLLEDAMNVGDAAAFAGKGGLKNSPLDAKPEPVRKARPTAEQRHFQEYRDC</sequence>
<feature type="compositionally biased region" description="Basic and acidic residues" evidence="1">
    <location>
        <begin position="49"/>
        <end position="61"/>
    </location>
</feature>
<name>I0Z4X4_COCSC</name>
<dbReference type="RefSeq" id="XP_005650237.1">
    <property type="nucleotide sequence ID" value="XM_005650180.1"/>
</dbReference>
<feature type="compositionally biased region" description="Polar residues" evidence="1">
    <location>
        <begin position="383"/>
        <end position="401"/>
    </location>
</feature>
<feature type="compositionally biased region" description="Polar residues" evidence="1">
    <location>
        <begin position="579"/>
        <end position="593"/>
    </location>
</feature>
<evidence type="ECO:0000256" key="1">
    <source>
        <dbReference type="SAM" id="MobiDB-lite"/>
    </source>
</evidence>
<feature type="compositionally biased region" description="Basic and acidic residues" evidence="1">
    <location>
        <begin position="446"/>
        <end position="455"/>
    </location>
</feature>
<dbReference type="KEGG" id="csl:COCSUDRAFT_60708"/>
<organism evidence="2 3">
    <name type="scientific">Coccomyxa subellipsoidea (strain C-169)</name>
    <name type="common">Green microalga</name>
    <dbReference type="NCBI Taxonomy" id="574566"/>
    <lineage>
        <taxon>Eukaryota</taxon>
        <taxon>Viridiplantae</taxon>
        <taxon>Chlorophyta</taxon>
        <taxon>core chlorophytes</taxon>
        <taxon>Trebouxiophyceae</taxon>
        <taxon>Trebouxiophyceae incertae sedis</taxon>
        <taxon>Coccomyxaceae</taxon>
        <taxon>Coccomyxa</taxon>
        <taxon>Coccomyxa subellipsoidea</taxon>
    </lineage>
</organism>
<feature type="region of interest" description="Disordered" evidence="1">
    <location>
        <begin position="189"/>
        <end position="247"/>
    </location>
</feature>
<feature type="region of interest" description="Disordered" evidence="1">
    <location>
        <begin position="644"/>
        <end position="680"/>
    </location>
</feature>